<accession>A0ABN0X9U8</accession>
<protein>
    <submittedName>
        <fullName evidence="3">DUF6343 family protein</fullName>
    </submittedName>
</protein>
<keyword evidence="4" id="KW-1185">Reference proteome</keyword>
<gene>
    <name evidence="3" type="ORF">GCM10010319_40350</name>
</gene>
<organism evidence="3 4">
    <name type="scientific">Streptomyces blastmyceticus</name>
    <dbReference type="NCBI Taxonomy" id="68180"/>
    <lineage>
        <taxon>Bacteria</taxon>
        <taxon>Bacillati</taxon>
        <taxon>Actinomycetota</taxon>
        <taxon>Actinomycetes</taxon>
        <taxon>Kitasatosporales</taxon>
        <taxon>Streptomycetaceae</taxon>
        <taxon>Streptomyces</taxon>
    </lineage>
</organism>
<reference evidence="3 4" key="1">
    <citation type="journal article" date="2019" name="Int. J. Syst. Evol. Microbiol.">
        <title>The Global Catalogue of Microorganisms (GCM) 10K type strain sequencing project: providing services to taxonomists for standard genome sequencing and annotation.</title>
        <authorList>
            <consortium name="The Broad Institute Genomics Platform"/>
            <consortium name="The Broad Institute Genome Sequencing Center for Infectious Disease"/>
            <person name="Wu L."/>
            <person name="Ma J."/>
        </authorList>
    </citation>
    <scope>NUCLEOTIDE SEQUENCE [LARGE SCALE GENOMIC DNA]</scope>
    <source>
        <strain evidence="3 4">JCM 4565</strain>
    </source>
</reference>
<keyword evidence="2" id="KW-1133">Transmembrane helix</keyword>
<dbReference type="Proteomes" id="UP001500063">
    <property type="component" value="Unassembled WGS sequence"/>
</dbReference>
<dbReference type="EMBL" id="BAAABW010000022">
    <property type="protein sequence ID" value="GAA0358899.1"/>
    <property type="molecule type" value="Genomic_DNA"/>
</dbReference>
<evidence type="ECO:0000313" key="4">
    <source>
        <dbReference type="Proteomes" id="UP001500063"/>
    </source>
</evidence>
<sequence length="93" mass="9947">MRTGNEPMNARSPLRLRCGLAAWGLVWAVAGTVLFAMAGHPGWAVACAVLVVVTAVDLGLVIRHIRQGPHFQPGRDVPPYEPVRGTRRGGGPR</sequence>
<feature type="transmembrane region" description="Helical" evidence="2">
    <location>
        <begin position="43"/>
        <end position="62"/>
    </location>
</feature>
<proteinExistence type="predicted"/>
<dbReference type="InterPro" id="IPR045924">
    <property type="entry name" value="DUF6343"/>
</dbReference>
<dbReference type="RefSeq" id="WP_344119586.1">
    <property type="nucleotide sequence ID" value="NZ_BAAABW010000022.1"/>
</dbReference>
<keyword evidence="2" id="KW-0812">Transmembrane</keyword>
<feature type="transmembrane region" description="Helical" evidence="2">
    <location>
        <begin position="20"/>
        <end position="37"/>
    </location>
</feature>
<comment type="caution">
    <text evidence="3">The sequence shown here is derived from an EMBL/GenBank/DDBJ whole genome shotgun (WGS) entry which is preliminary data.</text>
</comment>
<evidence type="ECO:0000313" key="3">
    <source>
        <dbReference type="EMBL" id="GAA0358899.1"/>
    </source>
</evidence>
<evidence type="ECO:0000256" key="1">
    <source>
        <dbReference type="SAM" id="MobiDB-lite"/>
    </source>
</evidence>
<keyword evidence="2" id="KW-0472">Membrane</keyword>
<evidence type="ECO:0000256" key="2">
    <source>
        <dbReference type="SAM" id="Phobius"/>
    </source>
</evidence>
<name>A0ABN0X9U8_9ACTN</name>
<feature type="region of interest" description="Disordered" evidence="1">
    <location>
        <begin position="69"/>
        <end position="93"/>
    </location>
</feature>
<dbReference type="Pfam" id="PF19870">
    <property type="entry name" value="DUF6343"/>
    <property type="match status" value="1"/>
</dbReference>